<dbReference type="KEGG" id="sng:SNE_B24640"/>
<proteinExistence type="predicted"/>
<dbReference type="Proteomes" id="UP000000496">
    <property type="component" value="Plasmid pSn"/>
</dbReference>
<sequence length="1004" mass="111128">MKKLFLALLFLPVSLYSEETFWPIFTWGNGRLTKSILDALTALSKSSEYNGYILLCVFIGLNAALLYFVVKGSIFAALRSWLVPTLILLNIGFIPVKVVIHDNLVKTDPIAQNIPVDNVPLFFAAPMSIFTSFSQEMTEIMETFFHQVNDPIYNWTGHIFGGHSLYNIRKMKILDGTTEQNFREFCRECVFRDLGLGIYTREDLLEAPNLIKFLKNHTSKIRGCTYIYPKTLKINVPKNNEEEVSDNKIEATINDIASLAGTKGRLSCRRAIEQIAMNISGNLLNSREILLGAVGNQFGFLSKTASEAPIEEIIKQQIAIDTLKDYTNPTHTSLAAAKARAVQNETNRILGIFSSADLIAQRNDLFLILLAASSFIGILSLMQIGLKMILNYFKLLAWLAFWPPLYVVVNFLLDHKWAIKKTLYGISNSGLTLGTSEGLLEIWQQQQASANALLCMIPALSWAILFLAKQGVHALFSMVGGLSGGAHSAASAGAAEAVSGNYNYQNIGIKGKSTGHSSFFQQQNAPFIGTDKMTQSMASGEVVSGMTGEGLTYKEAQSNLANVPVLRESLSSSISNQLEEAESLNQTDGIHLSETASDLTSALKDLGFTRNTSLGQTEGHTSTHQQGLHTQAQQAYSQALSLAEQRGESVQDVFREAANANLGFKVFGTGTSGDLSLSKGFSHLSDEQKQTRLAEDLSLFKQLQNLSQTAKTDGVNLSGASDVKTAQNFTDKFDKMGSVAESYNSSFSKIQGLKDLQSVAQSKDLSVSNSLVNPFTDYLFDRNHQDIGRVQSALRNPEQMESYANDFLSDYKREFEMTKPDLEAAHIQNKDSAIHSFNDPSQRKFSVHENVAPDMHINSEFKKDDFPSKNLLKTAESQIGSMNPGIIQIQDPGDWKPLELTKARKNAPTPLDIRDFKHIESETKDIPQQLDQKNEEFEKNADTHFLLKSIQHSTVKKAAGMVQKFFELSESELSKPYDPGLPGWDELTGEQKVAVMDFRTSDDI</sequence>
<dbReference type="HOGENOM" id="CLU_005197_0_0_0"/>
<evidence type="ECO:0000256" key="2">
    <source>
        <dbReference type="SAM" id="Phobius"/>
    </source>
</evidence>
<evidence type="ECO:0000313" key="5">
    <source>
        <dbReference type="Proteomes" id="UP000000496"/>
    </source>
</evidence>
<reference key="1">
    <citation type="journal article" date="2011" name="Mol. Biol. Evol.">
        <title>Unity in variety -- the pan-genome of the Chlamydiae.</title>
        <authorList>
            <person name="Collingro A."/>
            <person name="Tischler P."/>
            <person name="Weinmaier T."/>
            <person name="Penz T."/>
            <person name="Heinz E."/>
            <person name="Brunham R.C."/>
            <person name="Read T.D."/>
            <person name="Bavoil P.M."/>
            <person name="Sachse K."/>
            <person name="Kahane S."/>
            <person name="Friedman M.G."/>
            <person name="Rattei T."/>
            <person name="Myers G.S.A."/>
            <person name="Horn M."/>
        </authorList>
    </citation>
    <scope>NUCLEOTIDE SEQUENCE</scope>
    <source>
        <strain>Z</strain>
    </source>
</reference>
<feature type="region of interest" description="Disordered" evidence="1">
    <location>
        <begin position="611"/>
        <end position="632"/>
    </location>
</feature>
<keyword evidence="4" id="KW-0614">Plasmid</keyword>
<name>F8L2X7_SIMNZ</name>
<dbReference type="eggNOG" id="COG0457">
    <property type="taxonomic scope" value="Bacteria"/>
</dbReference>
<keyword evidence="2" id="KW-1133">Transmembrane helix</keyword>
<feature type="transmembrane region" description="Helical" evidence="2">
    <location>
        <begin position="365"/>
        <end position="386"/>
    </location>
</feature>
<geneLocation type="plasmid" evidence="4 5">
    <name>pSn</name>
</geneLocation>
<dbReference type="InterPro" id="IPR012931">
    <property type="entry name" value="TraG_N_Proteobacteria"/>
</dbReference>
<evidence type="ECO:0000259" key="3">
    <source>
        <dbReference type="Pfam" id="PF07916"/>
    </source>
</evidence>
<dbReference type="EMBL" id="FR872581">
    <property type="protein sequence ID" value="CCB87823.1"/>
    <property type="molecule type" value="Genomic_DNA"/>
</dbReference>
<feature type="domain" description="TraG N-terminal Proteobacteria" evidence="3">
    <location>
        <begin position="24"/>
        <end position="490"/>
    </location>
</feature>
<dbReference type="Pfam" id="PF07916">
    <property type="entry name" value="TraG_N"/>
    <property type="match status" value="1"/>
</dbReference>
<dbReference type="OrthoDB" id="7413598at2"/>
<feature type="transmembrane region" description="Helical" evidence="2">
    <location>
        <begin position="395"/>
        <end position="413"/>
    </location>
</feature>
<gene>
    <name evidence="4" type="primary">traG</name>
    <name evidence="4" type="ordered locus">SNE_B24640</name>
</gene>
<keyword evidence="2" id="KW-0472">Membrane</keyword>
<organism evidence="4 5">
    <name type="scientific">Simkania negevensis (strain ATCC VR-1471 / DSM 27360 / Z)</name>
    <dbReference type="NCBI Taxonomy" id="331113"/>
    <lineage>
        <taxon>Bacteria</taxon>
        <taxon>Pseudomonadati</taxon>
        <taxon>Chlamydiota</taxon>
        <taxon>Chlamydiia</taxon>
        <taxon>Parachlamydiales</taxon>
        <taxon>Simkaniaceae</taxon>
        <taxon>Simkania</taxon>
    </lineage>
</organism>
<dbReference type="AlphaFoldDB" id="F8L2X7"/>
<evidence type="ECO:0000256" key="1">
    <source>
        <dbReference type="SAM" id="MobiDB-lite"/>
    </source>
</evidence>
<accession>F8L2X7</accession>
<feature type="transmembrane region" description="Helical" evidence="2">
    <location>
        <begin position="448"/>
        <end position="468"/>
    </location>
</feature>
<feature type="transmembrane region" description="Helical" evidence="2">
    <location>
        <begin position="49"/>
        <end position="69"/>
    </location>
</feature>
<evidence type="ECO:0000313" key="4">
    <source>
        <dbReference type="EMBL" id="CCB87823.1"/>
    </source>
</evidence>
<reference evidence="4 5" key="2">
    <citation type="journal article" date="2011" name="Mol. Biol. Evol.">
        <title>Unity in variety--the pan-genome of the Chlamydiae.</title>
        <authorList>
            <person name="Collingro A."/>
            <person name="Tischler P."/>
            <person name="Weinmaier T."/>
            <person name="Penz T."/>
            <person name="Heinz E."/>
            <person name="Brunham R.C."/>
            <person name="Read T.D."/>
            <person name="Bavoil P.M."/>
            <person name="Sachse K."/>
            <person name="Kahane S."/>
            <person name="Friedman M.G."/>
            <person name="Rattei T."/>
            <person name="Myers G.S."/>
            <person name="Horn M."/>
        </authorList>
    </citation>
    <scope>NUCLEOTIDE SEQUENCE [LARGE SCALE GENOMIC DNA]</scope>
    <source>
        <strain evidence="5">ATCC VR-1471 / Z</strain>
        <plasmid evidence="4 5">pSn</plasmid>
    </source>
</reference>
<dbReference type="RefSeq" id="WP_013935057.1">
    <property type="nucleotide sequence ID" value="NC_015710.1"/>
</dbReference>
<keyword evidence="5" id="KW-1185">Reference proteome</keyword>
<keyword evidence="2" id="KW-0812">Transmembrane</keyword>
<protein>
    <submittedName>
        <fullName evidence="4">Conjugal transfer mating pair stabilisation protein TraG</fullName>
    </submittedName>
</protein>
<feature type="transmembrane region" description="Helical" evidence="2">
    <location>
        <begin position="81"/>
        <end position="100"/>
    </location>
</feature>
<feature type="compositionally biased region" description="Polar residues" evidence="1">
    <location>
        <begin position="611"/>
        <end position="630"/>
    </location>
</feature>